<protein>
    <submittedName>
        <fullName evidence="3">Peptidase family M1</fullName>
    </submittedName>
</protein>
<sequence>MNALRKPLAGQFLIPGFSFLVLLLISGSTLYGQAVSNDKFKQEDKFRQLDEVLPTPNGFRNASGAPGEKYWQQQADYEIDVELDDKLQKIIGSEKITYTNNSPDTLSYLWLQLDTNILSFDSDAHLTGTDSPLGKVGYKSMQQLMAKETFDGSMKISAVRDARGNKLPYQIIKTMMRIDLNGPLKSGQSMTFSVDWSYLINDSQSRPARTGYEYFKEDKNFLYEIAHWYPRMAAYTDNTGWQHKQFLGRGEFTLEFGYFLVKITAPADHVVAATGELQNPEAVLTETQRKRFEQAKTAKKPMFIITPEEAKKNESSRSKEKKTWVFMAPQVRDFAFASSRKFIWDAQGHKLEGKEEPVMAMSFYPNEGEPLWSRYSTHAIIHTLNVFSKYTFPYPYPVAISVNGPVGGMEYPMICFNGPRPEKDGTYSKRTKYGLISVIIHEVGHNYFPMIVNSDERQWTWMDEGITTFLQYLTEQEWEDEYPSRRGEPRDMVNYMKSGYQVPIMTNSESILQFGNNAYGKPATALNVLRETVLGRELFDYAFKEYSRRWMFKRPTPADFFRTMEDASGVDLDWFWRGWFYTTDHTDLAIENVRQYQLETGDPYVDKVRRKKRRDEEPESLSEIRNKKLPKRTDKFPELKDFYNEYDELDVTDADRKKFEDHLKKLDPQEKKMLETQKYFYLVDLKNHGGLVMPVILKLTFDDDSTRMLRIPAEIWRYNNQSVSKLILTEKPLKSLALDPHRETADTQLSNNEFPRTIGKSFFQLEKSKKSKNEMQKRQQEEEANKKKAEEKPAEKKDE</sequence>
<dbReference type="GO" id="GO:0016020">
    <property type="term" value="C:membrane"/>
    <property type="evidence" value="ECO:0007669"/>
    <property type="project" value="TreeGrafter"/>
</dbReference>
<feature type="region of interest" description="Disordered" evidence="1">
    <location>
        <begin position="763"/>
        <end position="799"/>
    </location>
</feature>
<accession>A0A517Q290</accession>
<keyword evidence="2" id="KW-0472">Membrane</keyword>
<dbReference type="EMBL" id="CP037421">
    <property type="protein sequence ID" value="QDT25672.1"/>
    <property type="molecule type" value="Genomic_DNA"/>
</dbReference>
<dbReference type="InterPro" id="IPR050344">
    <property type="entry name" value="Peptidase_M1_aminopeptidases"/>
</dbReference>
<evidence type="ECO:0000256" key="2">
    <source>
        <dbReference type="SAM" id="Phobius"/>
    </source>
</evidence>
<dbReference type="RefSeq" id="WP_145116138.1">
    <property type="nucleotide sequence ID" value="NZ_CP036277.1"/>
</dbReference>
<dbReference type="GO" id="GO:0005737">
    <property type="term" value="C:cytoplasm"/>
    <property type="evidence" value="ECO:0007669"/>
    <property type="project" value="TreeGrafter"/>
</dbReference>
<reference evidence="3 4" key="1">
    <citation type="submission" date="2019-03" db="EMBL/GenBank/DDBJ databases">
        <title>Deep-cultivation of Planctomycetes and their phenomic and genomic characterization uncovers novel biology.</title>
        <authorList>
            <person name="Wiegand S."/>
            <person name="Jogler M."/>
            <person name="Boedeker C."/>
            <person name="Pinto D."/>
            <person name="Vollmers J."/>
            <person name="Rivas-Marin E."/>
            <person name="Kohn T."/>
            <person name="Peeters S.H."/>
            <person name="Heuer A."/>
            <person name="Rast P."/>
            <person name="Oberbeckmann S."/>
            <person name="Bunk B."/>
            <person name="Jeske O."/>
            <person name="Meyerdierks A."/>
            <person name="Storesund J.E."/>
            <person name="Kallscheuer N."/>
            <person name="Luecker S."/>
            <person name="Lage O.M."/>
            <person name="Pohl T."/>
            <person name="Merkel B.J."/>
            <person name="Hornburger P."/>
            <person name="Mueller R.-W."/>
            <person name="Bruemmer F."/>
            <person name="Labrenz M."/>
            <person name="Spormann A.M."/>
            <person name="Op den Camp H."/>
            <person name="Overmann J."/>
            <person name="Amann R."/>
            <person name="Jetten M.S.M."/>
            <person name="Mascher T."/>
            <person name="Medema M.H."/>
            <person name="Devos D.P."/>
            <person name="Kaster A.-K."/>
            <person name="Ovreas L."/>
            <person name="Rohde M."/>
            <person name="Galperin M.Y."/>
            <person name="Jogler C."/>
        </authorList>
    </citation>
    <scope>NUCLEOTIDE SEQUENCE [LARGE SCALE GENOMIC DNA]</scope>
    <source>
        <strain evidence="3 4">Enr10</strain>
    </source>
</reference>
<evidence type="ECO:0000313" key="4">
    <source>
        <dbReference type="Proteomes" id="UP000315647"/>
    </source>
</evidence>
<dbReference type="GO" id="GO:0008270">
    <property type="term" value="F:zinc ion binding"/>
    <property type="evidence" value="ECO:0007669"/>
    <property type="project" value="InterPro"/>
</dbReference>
<dbReference type="InterPro" id="IPR014782">
    <property type="entry name" value="Peptidase_M1_dom"/>
</dbReference>
<dbReference type="SUPFAM" id="SSF55486">
    <property type="entry name" value="Metalloproteases ('zincins'), catalytic domain"/>
    <property type="match status" value="1"/>
</dbReference>
<name>A0A517Q290_9PLAN</name>
<dbReference type="Pfam" id="PF01433">
    <property type="entry name" value="Peptidase_M1"/>
    <property type="match status" value="1"/>
</dbReference>
<dbReference type="PANTHER" id="PTHR11533:SF174">
    <property type="entry name" value="PUROMYCIN-SENSITIVE AMINOPEPTIDASE-RELATED"/>
    <property type="match status" value="1"/>
</dbReference>
<dbReference type="CDD" id="cd09604">
    <property type="entry name" value="M1_APN_like"/>
    <property type="match status" value="1"/>
</dbReference>
<keyword evidence="2" id="KW-0812">Transmembrane</keyword>
<dbReference type="AlphaFoldDB" id="A0A517Q290"/>
<dbReference type="GO" id="GO:0005615">
    <property type="term" value="C:extracellular space"/>
    <property type="evidence" value="ECO:0007669"/>
    <property type="project" value="TreeGrafter"/>
</dbReference>
<dbReference type="Gene3D" id="1.10.390.10">
    <property type="entry name" value="Neutral Protease Domain 2"/>
    <property type="match status" value="1"/>
</dbReference>
<dbReference type="PANTHER" id="PTHR11533">
    <property type="entry name" value="PROTEASE M1 ZINC METALLOPROTEASE"/>
    <property type="match status" value="1"/>
</dbReference>
<keyword evidence="4" id="KW-1185">Reference proteome</keyword>
<proteinExistence type="predicted"/>
<dbReference type="InterPro" id="IPR027268">
    <property type="entry name" value="Peptidase_M4/M1_CTD_sf"/>
</dbReference>
<feature type="transmembrane region" description="Helical" evidence="2">
    <location>
        <begin position="12"/>
        <end position="32"/>
    </location>
</feature>
<keyword evidence="2" id="KW-1133">Transmembrane helix</keyword>
<evidence type="ECO:0000313" key="3">
    <source>
        <dbReference type="EMBL" id="QDT25672.1"/>
    </source>
</evidence>
<dbReference type="Proteomes" id="UP000315647">
    <property type="component" value="Chromosome"/>
</dbReference>
<evidence type="ECO:0000256" key="1">
    <source>
        <dbReference type="SAM" id="MobiDB-lite"/>
    </source>
</evidence>
<gene>
    <name evidence="3" type="ORF">Enr10x_09690</name>
</gene>
<dbReference type="GO" id="GO:0043171">
    <property type="term" value="P:peptide catabolic process"/>
    <property type="evidence" value="ECO:0007669"/>
    <property type="project" value="TreeGrafter"/>
</dbReference>
<accession>A0A518A1L2</accession>
<dbReference type="GO" id="GO:0070006">
    <property type="term" value="F:metalloaminopeptidase activity"/>
    <property type="evidence" value="ECO:0007669"/>
    <property type="project" value="TreeGrafter"/>
</dbReference>
<feature type="compositionally biased region" description="Basic and acidic residues" evidence="1">
    <location>
        <begin position="766"/>
        <end position="799"/>
    </location>
</feature>
<organism evidence="3 4">
    <name type="scientific">Gimesia panareensis</name>
    <dbReference type="NCBI Taxonomy" id="2527978"/>
    <lineage>
        <taxon>Bacteria</taxon>
        <taxon>Pseudomonadati</taxon>
        <taxon>Planctomycetota</taxon>
        <taxon>Planctomycetia</taxon>
        <taxon>Planctomycetales</taxon>
        <taxon>Planctomycetaceae</taxon>
        <taxon>Gimesia</taxon>
    </lineage>
</organism>
<dbReference type="GO" id="GO:0042277">
    <property type="term" value="F:peptide binding"/>
    <property type="evidence" value="ECO:0007669"/>
    <property type="project" value="TreeGrafter"/>
</dbReference>